<evidence type="ECO:0000259" key="2">
    <source>
        <dbReference type="Pfam" id="PF07905"/>
    </source>
</evidence>
<sequence>MRVIDLLQLPILQGTRVVAGDAGLEQRVRWVHVVDLPDPLPWIDRGMLMLSTGIAWPRSDEELAELVRRLAERGVAAVGLAVPHYFSRFPDVMRAAADQVGLPLLEIPWEIPFVRITETVHQLILREQWQELERAEQLHRELMRAAARTRSLDRLVRTLGELLGRSITVEELDGTLLAYYQRGPYEDVARQVTIESGRAPSWLQEGLMARGFLPPQGTQPYRVPAIPELGLRERVVCPIWLHGELVGLVWIIEGDEPLSGLDLRAAEHAALVFALLFAQKRELAQLEARLGYAFLSTVLEGRFSGSPQELERARALGYDPARCYRVAVVGLGEAPLTVEAFQRREQIALRVRRALRHSGAAPLVATLHDQVIALVEREEHLEELWSALADCGLTAVAGRPHAGPEGVRRSYREACALLEYVDRPGLFRYEDLVLERVLAGDSEARQAFISLWLGPLERARHGDRLIETLLHWVRHRFSVNDVAAELGVHPNTVRYRLEQIGELVGRDLLDPETQFELQLLLRLLTPSMRRNGADGRSPRADSFAPAG</sequence>
<dbReference type="Pfam" id="PF13556">
    <property type="entry name" value="HTH_30"/>
    <property type="match status" value="1"/>
</dbReference>
<proteinExistence type="inferred from homology"/>
<dbReference type="Gene3D" id="1.10.10.2840">
    <property type="entry name" value="PucR C-terminal helix-turn-helix domain"/>
    <property type="match status" value="1"/>
</dbReference>
<dbReference type="Gene3D" id="3.30.450.40">
    <property type="match status" value="1"/>
</dbReference>
<evidence type="ECO:0000259" key="3">
    <source>
        <dbReference type="Pfam" id="PF13556"/>
    </source>
</evidence>
<feature type="domain" description="Purine catabolism PurC-like" evidence="2">
    <location>
        <begin position="5"/>
        <end position="124"/>
    </location>
</feature>
<dbReference type="InterPro" id="IPR041522">
    <property type="entry name" value="CdaR_GGDEF"/>
</dbReference>
<dbReference type="Pfam" id="PF17853">
    <property type="entry name" value="GGDEF_2"/>
    <property type="match status" value="1"/>
</dbReference>
<evidence type="ECO:0000256" key="1">
    <source>
        <dbReference type="ARBA" id="ARBA00006754"/>
    </source>
</evidence>
<evidence type="ECO:0000313" key="5">
    <source>
        <dbReference type="EMBL" id="HEF64034.1"/>
    </source>
</evidence>
<dbReference type="InterPro" id="IPR051448">
    <property type="entry name" value="CdaR-like_regulators"/>
</dbReference>
<dbReference type="PANTHER" id="PTHR33744:SF1">
    <property type="entry name" value="DNA-BINDING TRANSCRIPTIONAL ACTIVATOR ADER"/>
    <property type="match status" value="1"/>
</dbReference>
<reference evidence="5" key="1">
    <citation type="journal article" date="2020" name="mSystems">
        <title>Genome- and Community-Level Interaction Insights into Carbon Utilization and Element Cycling Functions of Hydrothermarchaeota in Hydrothermal Sediment.</title>
        <authorList>
            <person name="Zhou Z."/>
            <person name="Liu Y."/>
            <person name="Xu W."/>
            <person name="Pan J."/>
            <person name="Luo Z.H."/>
            <person name="Li M."/>
        </authorList>
    </citation>
    <scope>NUCLEOTIDE SEQUENCE [LARGE SCALE GENOMIC DNA]</scope>
    <source>
        <strain evidence="5">SpSt-222</strain>
    </source>
</reference>
<dbReference type="InterPro" id="IPR025736">
    <property type="entry name" value="PucR_C-HTH_dom"/>
</dbReference>
<feature type="domain" description="PucR C-terminal helix-turn-helix" evidence="3">
    <location>
        <begin position="465"/>
        <end position="522"/>
    </location>
</feature>
<dbReference type="InterPro" id="IPR029016">
    <property type="entry name" value="GAF-like_dom_sf"/>
</dbReference>
<feature type="domain" description="CdaR GGDEF-like" evidence="4">
    <location>
        <begin position="308"/>
        <end position="419"/>
    </location>
</feature>
<name>A0A7C1G2K2_THERO</name>
<protein>
    <submittedName>
        <fullName evidence="5">PucR family transcriptional regulator</fullName>
    </submittedName>
</protein>
<dbReference type="EMBL" id="DSJL01000001">
    <property type="protein sequence ID" value="HEF64034.1"/>
    <property type="molecule type" value="Genomic_DNA"/>
</dbReference>
<accession>A0A7C1G2K2</accession>
<dbReference type="InterPro" id="IPR012914">
    <property type="entry name" value="PucR_dom"/>
</dbReference>
<evidence type="ECO:0000259" key="4">
    <source>
        <dbReference type="Pfam" id="PF17853"/>
    </source>
</evidence>
<organism evidence="5">
    <name type="scientific">Thermomicrobium roseum</name>
    <dbReference type="NCBI Taxonomy" id="500"/>
    <lineage>
        <taxon>Bacteria</taxon>
        <taxon>Pseudomonadati</taxon>
        <taxon>Thermomicrobiota</taxon>
        <taxon>Thermomicrobia</taxon>
        <taxon>Thermomicrobiales</taxon>
        <taxon>Thermomicrobiaceae</taxon>
        <taxon>Thermomicrobium</taxon>
    </lineage>
</organism>
<gene>
    <name evidence="5" type="ORF">ENP47_00250</name>
</gene>
<dbReference type="PANTHER" id="PTHR33744">
    <property type="entry name" value="CARBOHYDRATE DIACID REGULATOR"/>
    <property type="match status" value="1"/>
</dbReference>
<dbReference type="AlphaFoldDB" id="A0A7C1G2K2"/>
<comment type="caution">
    <text evidence="5">The sequence shown here is derived from an EMBL/GenBank/DDBJ whole genome shotgun (WGS) entry which is preliminary data.</text>
</comment>
<dbReference type="Pfam" id="PF07905">
    <property type="entry name" value="PucR"/>
    <property type="match status" value="1"/>
</dbReference>
<comment type="similarity">
    <text evidence="1">Belongs to the CdaR family.</text>
</comment>
<dbReference type="InterPro" id="IPR042070">
    <property type="entry name" value="PucR_C-HTH_sf"/>
</dbReference>